<dbReference type="EMBL" id="LCBQ01000040">
    <property type="protein sequence ID" value="KKS12574.1"/>
    <property type="molecule type" value="Genomic_DNA"/>
</dbReference>
<dbReference type="AlphaFoldDB" id="A0A0G0WI14"/>
<protein>
    <submittedName>
        <fullName evidence="1">Uncharacterized protein</fullName>
    </submittedName>
</protein>
<accession>A0A0G0WI14</accession>
<evidence type="ECO:0000313" key="1">
    <source>
        <dbReference type="EMBL" id="KKS12574.1"/>
    </source>
</evidence>
<sequence>MFLNEASSCCDAELLETCHPLTQAEKSEGVNFCNQSPRSWTKAYGAKMSFLPVIPGLTGDSPEVISPL</sequence>
<organism evidence="1 2">
    <name type="scientific">Candidatus Yanofskybacteria bacterium GW2011_GWA1_41_6</name>
    <dbReference type="NCBI Taxonomy" id="1619020"/>
    <lineage>
        <taxon>Bacteria</taxon>
        <taxon>Candidatus Yanofskyibacteriota</taxon>
    </lineage>
</organism>
<evidence type="ECO:0000313" key="2">
    <source>
        <dbReference type="Proteomes" id="UP000034380"/>
    </source>
</evidence>
<comment type="caution">
    <text evidence="1">The sequence shown here is derived from an EMBL/GenBank/DDBJ whole genome shotgun (WGS) entry which is preliminary data.</text>
</comment>
<dbReference type="Proteomes" id="UP000034380">
    <property type="component" value="Unassembled WGS sequence"/>
</dbReference>
<reference evidence="1 2" key="1">
    <citation type="journal article" date="2015" name="Nature">
        <title>rRNA introns, odd ribosomes, and small enigmatic genomes across a large radiation of phyla.</title>
        <authorList>
            <person name="Brown C.T."/>
            <person name="Hug L.A."/>
            <person name="Thomas B.C."/>
            <person name="Sharon I."/>
            <person name="Castelle C.J."/>
            <person name="Singh A."/>
            <person name="Wilkins M.J."/>
            <person name="Williams K.H."/>
            <person name="Banfield J.F."/>
        </authorList>
    </citation>
    <scope>NUCLEOTIDE SEQUENCE [LARGE SCALE GENOMIC DNA]</scope>
</reference>
<name>A0A0G0WI14_9BACT</name>
<gene>
    <name evidence="1" type="ORF">UU70_C0040G0004</name>
</gene>
<proteinExistence type="predicted"/>